<evidence type="ECO:0000313" key="3">
    <source>
        <dbReference type="Proteomes" id="UP000322699"/>
    </source>
</evidence>
<evidence type="ECO:0000313" key="2">
    <source>
        <dbReference type="EMBL" id="KAA1261375.1"/>
    </source>
</evidence>
<dbReference type="AlphaFoldDB" id="A0A5B1CN73"/>
<reference evidence="2 3" key="1">
    <citation type="submission" date="2019-08" db="EMBL/GenBank/DDBJ databases">
        <title>Deep-cultivation of Planctomycetes and their phenomic and genomic characterization uncovers novel biology.</title>
        <authorList>
            <person name="Wiegand S."/>
            <person name="Jogler M."/>
            <person name="Boedeker C."/>
            <person name="Pinto D."/>
            <person name="Vollmers J."/>
            <person name="Rivas-Marin E."/>
            <person name="Kohn T."/>
            <person name="Peeters S.H."/>
            <person name="Heuer A."/>
            <person name="Rast P."/>
            <person name="Oberbeckmann S."/>
            <person name="Bunk B."/>
            <person name="Jeske O."/>
            <person name="Meyerdierks A."/>
            <person name="Storesund J.E."/>
            <person name="Kallscheuer N."/>
            <person name="Luecker S."/>
            <person name="Lage O.M."/>
            <person name="Pohl T."/>
            <person name="Merkel B.J."/>
            <person name="Hornburger P."/>
            <person name="Mueller R.-W."/>
            <person name="Bruemmer F."/>
            <person name="Labrenz M."/>
            <person name="Spormann A.M."/>
            <person name="Op Den Camp H."/>
            <person name="Overmann J."/>
            <person name="Amann R."/>
            <person name="Jetten M.S.M."/>
            <person name="Mascher T."/>
            <person name="Medema M.H."/>
            <person name="Devos D.P."/>
            <person name="Kaster A.-K."/>
            <person name="Ovreas L."/>
            <person name="Rohde M."/>
            <person name="Galperin M.Y."/>
            <person name="Jogler C."/>
        </authorList>
    </citation>
    <scope>NUCLEOTIDE SEQUENCE [LARGE SCALE GENOMIC DNA]</scope>
    <source>
        <strain evidence="2 3">LF1</strain>
    </source>
</reference>
<keyword evidence="1" id="KW-0472">Membrane</keyword>
<comment type="caution">
    <text evidence="2">The sequence shown here is derived from an EMBL/GenBank/DDBJ whole genome shotgun (WGS) entry which is preliminary data.</text>
</comment>
<dbReference type="EMBL" id="VRLW01000001">
    <property type="protein sequence ID" value="KAA1261375.1"/>
    <property type="molecule type" value="Genomic_DNA"/>
</dbReference>
<accession>A0A5B1CN73</accession>
<dbReference type="Proteomes" id="UP000322699">
    <property type="component" value="Unassembled WGS sequence"/>
</dbReference>
<dbReference type="RefSeq" id="WP_068264528.1">
    <property type="nucleotide sequence ID" value="NZ_LWSK01000063.1"/>
</dbReference>
<keyword evidence="3" id="KW-1185">Reference proteome</keyword>
<keyword evidence="1" id="KW-1133">Transmembrane helix</keyword>
<dbReference type="OrthoDB" id="246496at2"/>
<evidence type="ECO:0000256" key="1">
    <source>
        <dbReference type="SAM" id="Phobius"/>
    </source>
</evidence>
<gene>
    <name evidence="2" type="ORF">LF1_39220</name>
</gene>
<sequence>MGRQAKRSTEKLYLIAVILPPVLLVGSFIADLSLRSRAKKEVINQVELLSPQVRGISQSRDRLEEKLSPATTADFPTADWYVIARSGERFSSALVHDVTDAKELVPPGQEWLAAPLIEKLVDQERPLLDRLSQLIDDEAASQSNQDRQTDVRLPLSILPPVPTDMLRRAFQVAYHRGEMDRCLKLLELMLAAYGQLGNPQIAASAARHFVYPLLKPSLQYNVWNADQLAKLREIAEPLADVRSNWIATMESMLARKLDTLSLDGSSLIDGSSAVATNDQAPFETDPRHILQVLDFYESMIAAKNPGTMQHIDRVREIDNDYYNHQLPGFSLTSMPFAVALDSPVGQRLVGAYRATDSFESVIQHKLIIAAIAVRQYQAKTGDMPTQISDLRKVGLTSEDWRLFGSETLLIEGSNELLKLSTIHLKGWLMKQRNEATNSSIVVPRTTLEMWSGAE</sequence>
<name>A0A5B1CN73_9BACT</name>
<protein>
    <submittedName>
        <fullName evidence="2">Uncharacterized protein</fullName>
    </submittedName>
</protein>
<proteinExistence type="predicted"/>
<organism evidence="2 3">
    <name type="scientific">Rubripirellula obstinata</name>
    <dbReference type="NCBI Taxonomy" id="406547"/>
    <lineage>
        <taxon>Bacteria</taxon>
        <taxon>Pseudomonadati</taxon>
        <taxon>Planctomycetota</taxon>
        <taxon>Planctomycetia</taxon>
        <taxon>Pirellulales</taxon>
        <taxon>Pirellulaceae</taxon>
        <taxon>Rubripirellula</taxon>
    </lineage>
</organism>
<keyword evidence="1" id="KW-0812">Transmembrane</keyword>
<feature type="transmembrane region" description="Helical" evidence="1">
    <location>
        <begin position="12"/>
        <end position="30"/>
    </location>
</feature>